<proteinExistence type="predicted"/>
<comment type="caution">
    <text evidence="1">The sequence shown here is derived from an EMBL/GenBank/DDBJ whole genome shotgun (WGS) entry which is preliminary data.</text>
</comment>
<organism evidence="1 2">
    <name type="scientific">Candidatus Vogelbacteria bacterium RIFOXYD1_FULL_46_19</name>
    <dbReference type="NCBI Taxonomy" id="1802439"/>
    <lineage>
        <taxon>Bacteria</taxon>
        <taxon>Candidatus Vogeliibacteriota</taxon>
    </lineage>
</organism>
<evidence type="ECO:0000313" key="1">
    <source>
        <dbReference type="EMBL" id="OHA60134.1"/>
    </source>
</evidence>
<protein>
    <submittedName>
        <fullName evidence="1">Uncharacterized protein</fullName>
    </submittedName>
</protein>
<dbReference type="STRING" id="1802439.A2589_00440"/>
<dbReference type="Proteomes" id="UP000177838">
    <property type="component" value="Unassembled WGS sequence"/>
</dbReference>
<dbReference type="AlphaFoldDB" id="A0A1G2QHM6"/>
<accession>A0A1G2QHM6</accession>
<dbReference type="EMBL" id="MHTK01000002">
    <property type="protein sequence ID" value="OHA60134.1"/>
    <property type="molecule type" value="Genomic_DNA"/>
</dbReference>
<gene>
    <name evidence="1" type="ORF">A2589_00440</name>
</gene>
<reference evidence="1 2" key="1">
    <citation type="journal article" date="2016" name="Nat. Commun.">
        <title>Thousands of microbial genomes shed light on interconnected biogeochemical processes in an aquifer system.</title>
        <authorList>
            <person name="Anantharaman K."/>
            <person name="Brown C.T."/>
            <person name="Hug L.A."/>
            <person name="Sharon I."/>
            <person name="Castelle C.J."/>
            <person name="Probst A.J."/>
            <person name="Thomas B.C."/>
            <person name="Singh A."/>
            <person name="Wilkins M.J."/>
            <person name="Karaoz U."/>
            <person name="Brodie E.L."/>
            <person name="Williams K.H."/>
            <person name="Hubbard S.S."/>
            <person name="Banfield J.F."/>
        </authorList>
    </citation>
    <scope>NUCLEOTIDE SEQUENCE [LARGE SCALE GENOMIC DNA]</scope>
</reference>
<name>A0A1G2QHM6_9BACT</name>
<evidence type="ECO:0000313" key="2">
    <source>
        <dbReference type="Proteomes" id="UP000177838"/>
    </source>
</evidence>
<sequence>MKKKLAVILLIVLVLVAVLGVLRWLGLQQESEKEEADLTYYQSLLDKERDLENIVASRLNQKGLTATASDKSYTRYQVGNLKINEEVSEATIRQYATDIFRILKPYETVRPNEAEVMVAALNNQNQSQLAPIQKTINMHKLALTELLKLSVPKDAQLVHVRLVNSLSQVIPLLENMANIFNNPTLGLESGQEYLKRASSFFWATENINVYFANHNLIFPKEASLNLYFNLD</sequence>